<feature type="domain" description="AAA+ ATPase" evidence="6">
    <location>
        <begin position="288"/>
        <end position="410"/>
    </location>
</feature>
<dbReference type="Pfam" id="PF10431">
    <property type="entry name" value="ClpB_D2-small"/>
    <property type="match status" value="1"/>
</dbReference>
<keyword evidence="3" id="KW-0067">ATP-binding</keyword>
<keyword evidence="4" id="KW-0143">Chaperone</keyword>
<evidence type="ECO:0000259" key="6">
    <source>
        <dbReference type="SMART" id="SM00382"/>
    </source>
</evidence>
<evidence type="ECO:0000313" key="9">
    <source>
        <dbReference type="Proteomes" id="UP000177263"/>
    </source>
</evidence>
<keyword evidence="5" id="KW-0812">Transmembrane</keyword>
<dbReference type="InterPro" id="IPR003593">
    <property type="entry name" value="AAA+_ATPase"/>
</dbReference>
<dbReference type="GO" id="GO:0016887">
    <property type="term" value="F:ATP hydrolysis activity"/>
    <property type="evidence" value="ECO:0007669"/>
    <property type="project" value="InterPro"/>
</dbReference>
<dbReference type="InterPro" id="IPR041546">
    <property type="entry name" value="ClpA/ClpB_AAA_lid"/>
</dbReference>
<accession>A0A1F7YPJ2</accession>
<dbReference type="PANTHER" id="PTHR11638">
    <property type="entry name" value="ATP-DEPENDENT CLP PROTEASE"/>
    <property type="match status" value="1"/>
</dbReference>
<organism evidence="8 9">
    <name type="scientific">Candidatus Woesebacteria bacterium RIFCSPHIGHO2_01_FULL_41_10</name>
    <dbReference type="NCBI Taxonomy" id="1802500"/>
    <lineage>
        <taxon>Bacteria</taxon>
        <taxon>Candidatus Woeseibacteriota</taxon>
    </lineage>
</organism>
<comment type="caution">
    <text evidence="8">The sequence shown here is derived from an EMBL/GenBank/DDBJ whole genome shotgun (WGS) entry which is preliminary data.</text>
</comment>
<dbReference type="GO" id="GO:0005737">
    <property type="term" value="C:cytoplasm"/>
    <property type="evidence" value="ECO:0007669"/>
    <property type="project" value="TreeGrafter"/>
</dbReference>
<keyword evidence="5" id="KW-0472">Membrane</keyword>
<evidence type="ECO:0000259" key="7">
    <source>
        <dbReference type="SMART" id="SM01086"/>
    </source>
</evidence>
<keyword evidence="5" id="KW-1133">Transmembrane helix</keyword>
<sequence length="830" mass="92425">MVSLHMDFVSWHYSYGLKYYASRYIYSLQKISHYFSLPLLLPTLFYPWKRLAVSGGKSGFNLGRAFESFTFNFVSRFMGAFVRLGLFLIGSSFLLFVALAGALGFVVWALMPFMSISLFTESQKNPNLIARNIITEIKENPQRASEILFASEPGQFIARHLELSKGPILGHSLAATSLKEKTSPSSISELVPFLVRAGVWSNEFFYKNRLTQEDMKVAAHWWDTKNQASYSLGKSSSLGRSGIGRQLLYGYTSTLNQYTTDLSAPQEFTHHLVGRHNTVSRMERALTAGTGVVLVGRPGVGKKTVVLEFADRAAMGELGTHLAYHRVLEFDYNFLFSESQDLNQKKRQLQLILAEAEASGNVILVIRDLHRLTNPLVEGVDVTDVFEAVLEKRKMPIIALSTQADYERYLAQNEKIQKYFETIEIPQPSREEALEILLNAADTWERVKHITVSVPAIRRIIEGSDQYITNIPFPQKALELLDAVILYKDGHRGDLVTVDDVNTVLSEKTGISFAHLTESEKGRLANLENIIHERLVNQEEAVSLIAKILRSKSVGVISSKRPIGSFLFLGPTGVGKTETARVLATVYFGDVNKILRFDMAEYAGREGIERLIGSVERSQPGKLTTDIKNHPASLLLLDEIEKAPPDVFNLLLAMLDEGSITDAFGTKISCRNLFIIATSNAGAEFIRELVTHGGGGERLQKKTIEYVLERGLFSPELLNRFDGVVVYEPLTQKHLEKVARIQFEELVKNLAPRGVLLSATNEALDMIAKQGYDPTFGARPMRRLIELSLGDMLGKAILSGEVAEGDSVEVGALSGPPYFTWTKKNSSPSV</sequence>
<dbReference type="STRING" id="1802500.A2801_02355"/>
<dbReference type="InterPro" id="IPR019489">
    <property type="entry name" value="Clp_ATPase_C"/>
</dbReference>
<proteinExistence type="predicted"/>
<dbReference type="InterPro" id="IPR001270">
    <property type="entry name" value="ClpA/B"/>
</dbReference>
<dbReference type="AlphaFoldDB" id="A0A1F7YPJ2"/>
<evidence type="ECO:0000256" key="2">
    <source>
        <dbReference type="ARBA" id="ARBA00022741"/>
    </source>
</evidence>
<dbReference type="PRINTS" id="PR00300">
    <property type="entry name" value="CLPPROTEASEA"/>
</dbReference>
<evidence type="ECO:0000256" key="4">
    <source>
        <dbReference type="ARBA" id="ARBA00023186"/>
    </source>
</evidence>
<dbReference type="SMART" id="SM01086">
    <property type="entry name" value="ClpB_D2-small"/>
    <property type="match status" value="1"/>
</dbReference>
<evidence type="ECO:0000256" key="1">
    <source>
        <dbReference type="ARBA" id="ARBA00022737"/>
    </source>
</evidence>
<dbReference type="GO" id="GO:0034605">
    <property type="term" value="P:cellular response to heat"/>
    <property type="evidence" value="ECO:0007669"/>
    <property type="project" value="TreeGrafter"/>
</dbReference>
<dbReference type="SMART" id="SM00382">
    <property type="entry name" value="AAA"/>
    <property type="match status" value="2"/>
</dbReference>
<keyword evidence="1" id="KW-0677">Repeat</keyword>
<dbReference type="InterPro" id="IPR003959">
    <property type="entry name" value="ATPase_AAA_core"/>
</dbReference>
<dbReference type="Pfam" id="PF07724">
    <property type="entry name" value="AAA_2"/>
    <property type="match status" value="1"/>
</dbReference>
<name>A0A1F7YPJ2_9BACT</name>
<dbReference type="CDD" id="cd19499">
    <property type="entry name" value="RecA-like_ClpB_Hsp104-like"/>
    <property type="match status" value="1"/>
</dbReference>
<keyword evidence="2" id="KW-0547">Nucleotide-binding</keyword>
<dbReference type="InterPro" id="IPR027417">
    <property type="entry name" value="P-loop_NTPase"/>
</dbReference>
<dbReference type="InterPro" id="IPR050130">
    <property type="entry name" value="ClpA_ClpB"/>
</dbReference>
<evidence type="ECO:0008006" key="10">
    <source>
        <dbReference type="Google" id="ProtNLM"/>
    </source>
</evidence>
<dbReference type="GO" id="GO:0005524">
    <property type="term" value="F:ATP binding"/>
    <property type="evidence" value="ECO:0007669"/>
    <property type="project" value="UniProtKB-KW"/>
</dbReference>
<dbReference type="Gene3D" id="3.40.50.300">
    <property type="entry name" value="P-loop containing nucleotide triphosphate hydrolases"/>
    <property type="match status" value="2"/>
</dbReference>
<evidence type="ECO:0000256" key="3">
    <source>
        <dbReference type="ARBA" id="ARBA00022840"/>
    </source>
</evidence>
<dbReference type="SUPFAM" id="SSF52540">
    <property type="entry name" value="P-loop containing nucleoside triphosphate hydrolases"/>
    <property type="match status" value="2"/>
</dbReference>
<dbReference type="Pfam" id="PF17871">
    <property type="entry name" value="AAA_lid_9"/>
    <property type="match status" value="1"/>
</dbReference>
<evidence type="ECO:0000313" key="8">
    <source>
        <dbReference type="EMBL" id="OGM29187.1"/>
    </source>
</evidence>
<feature type="domain" description="Clp ATPase C-terminal" evidence="7">
    <location>
        <begin position="730"/>
        <end position="819"/>
    </location>
</feature>
<dbReference type="Proteomes" id="UP000177263">
    <property type="component" value="Unassembled WGS sequence"/>
</dbReference>
<dbReference type="EMBL" id="MGGM01000016">
    <property type="protein sequence ID" value="OGM29187.1"/>
    <property type="molecule type" value="Genomic_DNA"/>
</dbReference>
<dbReference type="Gene3D" id="1.10.8.60">
    <property type="match status" value="2"/>
</dbReference>
<feature type="transmembrane region" description="Helical" evidence="5">
    <location>
        <begin position="86"/>
        <end position="111"/>
    </location>
</feature>
<gene>
    <name evidence="8" type="ORF">A2801_02355</name>
</gene>
<feature type="domain" description="AAA+ ATPase" evidence="6">
    <location>
        <begin position="562"/>
        <end position="705"/>
    </location>
</feature>
<dbReference type="PANTHER" id="PTHR11638:SF18">
    <property type="entry name" value="HEAT SHOCK PROTEIN 104"/>
    <property type="match status" value="1"/>
</dbReference>
<protein>
    <recommendedName>
        <fullName evidence="10">Clp R domain-containing protein</fullName>
    </recommendedName>
</protein>
<evidence type="ECO:0000256" key="5">
    <source>
        <dbReference type="SAM" id="Phobius"/>
    </source>
</evidence>
<reference evidence="8 9" key="1">
    <citation type="journal article" date="2016" name="Nat. Commun.">
        <title>Thousands of microbial genomes shed light on interconnected biogeochemical processes in an aquifer system.</title>
        <authorList>
            <person name="Anantharaman K."/>
            <person name="Brown C.T."/>
            <person name="Hug L.A."/>
            <person name="Sharon I."/>
            <person name="Castelle C.J."/>
            <person name="Probst A.J."/>
            <person name="Thomas B.C."/>
            <person name="Singh A."/>
            <person name="Wilkins M.J."/>
            <person name="Karaoz U."/>
            <person name="Brodie E.L."/>
            <person name="Williams K.H."/>
            <person name="Hubbard S.S."/>
            <person name="Banfield J.F."/>
        </authorList>
    </citation>
    <scope>NUCLEOTIDE SEQUENCE [LARGE SCALE GENOMIC DNA]</scope>
</reference>